<proteinExistence type="predicted"/>
<accession>A0A4Q4T4Z7</accession>
<dbReference type="OrthoDB" id="66546at2759"/>
<reference evidence="2 3" key="1">
    <citation type="submission" date="2018-06" db="EMBL/GenBank/DDBJ databases">
        <title>Complete Genomes of Monosporascus.</title>
        <authorList>
            <person name="Robinson A.J."/>
            <person name="Natvig D.O."/>
        </authorList>
    </citation>
    <scope>NUCLEOTIDE SEQUENCE [LARGE SCALE GENOMIC DNA]</scope>
    <source>
        <strain evidence="2 3">CBS 110550</strain>
    </source>
</reference>
<dbReference type="STRING" id="155417.A0A4Q4T4Z7"/>
<dbReference type="InterPro" id="IPR032797">
    <property type="entry name" value="Mod21_N"/>
</dbReference>
<dbReference type="InterPro" id="IPR059169">
    <property type="entry name" value="GCP5_N_ext"/>
</dbReference>
<dbReference type="Pfam" id="PF20685">
    <property type="entry name" value="GCP5-Mod21_C"/>
    <property type="match status" value="1"/>
</dbReference>
<feature type="domain" description="Gamma-Tubulin ring complex non-core subunit mod21 N-terminal" evidence="1">
    <location>
        <begin position="67"/>
        <end position="158"/>
    </location>
</feature>
<sequence length="615" mass="70546">MAFAATLGAFTEDLVEIVTAVSAQSDPERFEVLNESALRKIRYHNFLRTNHFQVRNELNGLEERFRVLNRDALADAFRGRLDSLAQFSNKWTPEILHFLLQLSDQPTQKSKLRDLESLKVPDEDLEPPLTWEEVAKEEGWDQDLDLWKNVDFVDDSSDGGYVDTKSDASVESQDTSMSSVEARYRRQPTDYLATIRDEDQKLKTIQETQSWRYQSLAREGNGRSQKVPVSELQVVREVFFMLRGLDNTLFNEQSVPSMKYNLDHASWEVYHDLLGSLGKARRRLAILRRFAKQHQNIPLVQVFQDAVEKRLLTFDRELSKMEAQFVDIKQDVLVQEPFLQFESTSAFGPGSFTPFSEIFNNTFENWMQSKHHAAASTLRQALFESYNLWSVLDDLQHVYLMCNGSQSDAFAFSIFSNIDLLNSKWHDRFGLTEVAREAHNSVVDADRIVVTVAEEHLHSTIVKRMTDEACLGSKLDLIHQCILDILDLTIRLEDARQQESERAEEMKEISRLSMISSPRKSRRGRYIHPSEEEDESFLAEHDRSVLIQDAEKTYADVLVEIGAELDGHLKFMCGGLRGAARASGKDAAVKWDTLAEMLEVGVVQDRGRFNAQLYA</sequence>
<keyword evidence="3" id="KW-1185">Reference proteome</keyword>
<evidence type="ECO:0000313" key="2">
    <source>
        <dbReference type="EMBL" id="RYP00586.1"/>
    </source>
</evidence>
<evidence type="ECO:0000259" key="1">
    <source>
        <dbReference type="Pfam" id="PF14609"/>
    </source>
</evidence>
<evidence type="ECO:0000313" key="3">
    <source>
        <dbReference type="Proteomes" id="UP000293360"/>
    </source>
</evidence>
<dbReference type="Pfam" id="PF14609">
    <property type="entry name" value="GCP5-Mod21_N"/>
    <property type="match status" value="1"/>
</dbReference>
<gene>
    <name evidence="2" type="ORF">DL764_006460</name>
</gene>
<dbReference type="CDD" id="cd22572">
    <property type="entry name" value="GCP5_NTD"/>
    <property type="match status" value="1"/>
</dbReference>
<dbReference type="AlphaFoldDB" id="A0A4Q4T4Z7"/>
<organism evidence="2 3">
    <name type="scientific">Monosporascus ibericus</name>
    <dbReference type="NCBI Taxonomy" id="155417"/>
    <lineage>
        <taxon>Eukaryota</taxon>
        <taxon>Fungi</taxon>
        <taxon>Dikarya</taxon>
        <taxon>Ascomycota</taxon>
        <taxon>Pezizomycotina</taxon>
        <taxon>Sordariomycetes</taxon>
        <taxon>Xylariomycetidae</taxon>
        <taxon>Xylariales</taxon>
        <taxon>Xylariales incertae sedis</taxon>
        <taxon>Monosporascus</taxon>
    </lineage>
</organism>
<comment type="caution">
    <text evidence="2">The sequence shown here is derived from an EMBL/GenBank/DDBJ whole genome shotgun (WGS) entry which is preliminary data.</text>
</comment>
<protein>
    <recommendedName>
        <fullName evidence="1">Gamma-Tubulin ring complex non-core subunit mod21 N-terminal domain-containing protein</fullName>
    </recommendedName>
</protein>
<dbReference type="EMBL" id="QJNU01000381">
    <property type="protein sequence ID" value="RYP00586.1"/>
    <property type="molecule type" value="Genomic_DNA"/>
</dbReference>
<name>A0A4Q4T4Z7_9PEZI</name>
<dbReference type="Proteomes" id="UP000293360">
    <property type="component" value="Unassembled WGS sequence"/>
</dbReference>